<dbReference type="GO" id="GO:0008270">
    <property type="term" value="F:zinc ion binding"/>
    <property type="evidence" value="ECO:0007669"/>
    <property type="project" value="InterPro"/>
</dbReference>
<keyword evidence="3" id="KW-0539">Nucleus</keyword>
<reference evidence="7" key="1">
    <citation type="submission" date="2012-09" db="EMBL/GenBank/DDBJ databases">
        <title>Genome sequencing and comparative transcriptomics of race 1 and race 4 of banana pathogen: Fusarium oxysporum f. sp. cubense.</title>
        <authorList>
            <person name="Fang X."/>
            <person name="Huang J."/>
        </authorList>
    </citation>
    <scope>NUCLEOTIDE SEQUENCE [LARGE SCALE GENOMIC DNA]</scope>
    <source>
        <strain evidence="7">race 1</strain>
    </source>
</reference>
<gene>
    <name evidence="6" type="ORF">FOC1_g10013389</name>
</gene>
<sequence>MSTAPLLLRLNGRPQACDPCRARKVACDHGQPTCSRCRKRNETCVYTVSGATVKKQRLRSPVRTEHQPPPPSTDSTPSPAVAPGYLGFTSHNAVFEETRNSLSLVHGPPVEVEPRAPRGRSVIDLPSHLREMSLYVLRCLPQSQHDVMAHRLHCLTDGWIFRAIQDIIDTLHKDWGRYLSSRDDADLDVVARHVSHNTARPFRDEHSSAKAWTDQFMGINIRWESVGLIWTYWDGSPSFDAPVVVKCLGYCIELARHFTPGNDIMLYLCYRRVTTESLVSGDAGLTCWRYFAETVALLTFLGRHVGSEDTDYIPSLCSEHRRRITARVFNVDKVLVSFTGRPPLLSRRFFSSPLPLDLTDLDLESDQATVRHAVQELDANGFRHIGDLKGSSMVRARSQIAYIKDELLEIALANSVKVTFESLTEIKARAERTYESFPANLIHRPDELDDPDCDVQKVYSRILIRLEHMQNLFFVERLLLRLGHIDENRLLPISFEMVTLTLLFWTHQDRFSGMRRDFEWLLKLMAFAAPGGGILCLELLRPTFRGTHPDCPKLSRSAIIQKLSLLIGFLDWVRPPAPNADLCADCKAVIQGVLDHNLNAPIAGGGALDTLDWGIPTQLDFNFDLLDTFDWLRPEQLSLPA</sequence>
<dbReference type="EMBL" id="KB730093">
    <property type="protein sequence ID" value="ENH72725.1"/>
    <property type="molecule type" value="Genomic_DNA"/>
</dbReference>
<dbReference type="STRING" id="1229664.N4URI2"/>
<dbReference type="PROSITE" id="PS50048">
    <property type="entry name" value="ZN2_CY6_FUNGAL_2"/>
    <property type="match status" value="1"/>
</dbReference>
<dbReference type="PANTHER" id="PTHR31001:SF40">
    <property type="entry name" value="ZN(II)2CYS6 TRANSCRIPTION FACTOR (EUROFUNG)"/>
    <property type="match status" value="1"/>
</dbReference>
<comment type="subcellular location">
    <subcellularLocation>
        <location evidence="1">Nucleus</location>
    </subcellularLocation>
</comment>
<dbReference type="CDD" id="cd12148">
    <property type="entry name" value="fungal_TF_MHR"/>
    <property type="match status" value="1"/>
</dbReference>
<dbReference type="PANTHER" id="PTHR31001">
    <property type="entry name" value="UNCHARACTERIZED TRANSCRIPTIONAL REGULATORY PROTEIN"/>
    <property type="match status" value="1"/>
</dbReference>
<reference evidence="7" key="2">
    <citation type="journal article" date="2014" name="PLoS ONE">
        <title>Genome and Transcriptome Analysis of the Fungal Pathogen Fusarium oxysporum f. sp. cubense Causing Banana Vascular Wilt Disease.</title>
        <authorList>
            <person name="Guo L."/>
            <person name="Han L."/>
            <person name="Yang L."/>
            <person name="Zeng H."/>
            <person name="Fan D."/>
            <person name="Zhu Y."/>
            <person name="Feng Y."/>
            <person name="Wang G."/>
            <person name="Peng C."/>
            <person name="Jiang X."/>
            <person name="Zhou D."/>
            <person name="Ni P."/>
            <person name="Liang C."/>
            <person name="Liu L."/>
            <person name="Wang J."/>
            <person name="Mao C."/>
            <person name="Fang X."/>
            <person name="Peng M."/>
            <person name="Huang J."/>
        </authorList>
    </citation>
    <scope>NUCLEOTIDE SEQUENCE [LARGE SCALE GENOMIC DNA]</scope>
    <source>
        <strain evidence="7">race 1</strain>
    </source>
</reference>
<dbReference type="InterPro" id="IPR001138">
    <property type="entry name" value="Zn2Cys6_DnaBD"/>
</dbReference>
<dbReference type="Gene3D" id="4.10.240.10">
    <property type="entry name" value="Zn(2)-C6 fungal-type DNA-binding domain"/>
    <property type="match status" value="1"/>
</dbReference>
<dbReference type="InterPro" id="IPR036864">
    <property type="entry name" value="Zn2-C6_fun-type_DNA-bd_sf"/>
</dbReference>
<dbReference type="GO" id="GO:0003677">
    <property type="term" value="F:DNA binding"/>
    <property type="evidence" value="ECO:0007669"/>
    <property type="project" value="InterPro"/>
</dbReference>
<evidence type="ECO:0000256" key="2">
    <source>
        <dbReference type="ARBA" id="ARBA00022723"/>
    </source>
</evidence>
<dbReference type="SMART" id="SM00906">
    <property type="entry name" value="Fungal_trans"/>
    <property type="match status" value="1"/>
</dbReference>
<dbReference type="OMA" id="WIFRAIQ"/>
<dbReference type="CDD" id="cd00067">
    <property type="entry name" value="GAL4"/>
    <property type="match status" value="1"/>
</dbReference>
<name>N4URI2_FUSC1</name>
<organism evidence="6 7">
    <name type="scientific">Fusarium oxysporum f. sp. cubense (strain race 1)</name>
    <name type="common">Panama disease fungus</name>
    <dbReference type="NCBI Taxonomy" id="1229664"/>
    <lineage>
        <taxon>Eukaryota</taxon>
        <taxon>Fungi</taxon>
        <taxon>Dikarya</taxon>
        <taxon>Ascomycota</taxon>
        <taxon>Pezizomycotina</taxon>
        <taxon>Sordariomycetes</taxon>
        <taxon>Hypocreomycetidae</taxon>
        <taxon>Hypocreales</taxon>
        <taxon>Nectriaceae</taxon>
        <taxon>Fusarium</taxon>
        <taxon>Fusarium oxysporum species complex</taxon>
    </lineage>
</organism>
<accession>N4URI2</accession>
<keyword evidence="2" id="KW-0479">Metal-binding</keyword>
<dbReference type="SMART" id="SM00066">
    <property type="entry name" value="GAL4"/>
    <property type="match status" value="1"/>
</dbReference>
<evidence type="ECO:0000256" key="1">
    <source>
        <dbReference type="ARBA" id="ARBA00004123"/>
    </source>
</evidence>
<dbReference type="PROSITE" id="PS00463">
    <property type="entry name" value="ZN2_CY6_FUNGAL_1"/>
    <property type="match status" value="1"/>
</dbReference>
<evidence type="ECO:0000313" key="6">
    <source>
        <dbReference type="EMBL" id="ENH72725.1"/>
    </source>
</evidence>
<feature type="region of interest" description="Disordered" evidence="4">
    <location>
        <begin position="55"/>
        <end position="83"/>
    </location>
</feature>
<dbReference type="GO" id="GO:0005634">
    <property type="term" value="C:nucleus"/>
    <property type="evidence" value="ECO:0007669"/>
    <property type="project" value="UniProtKB-SubCell"/>
</dbReference>
<feature type="domain" description="Zn(2)-C6 fungal-type" evidence="5">
    <location>
        <begin position="16"/>
        <end position="46"/>
    </location>
</feature>
<dbReference type="GO" id="GO:0000981">
    <property type="term" value="F:DNA-binding transcription factor activity, RNA polymerase II-specific"/>
    <property type="evidence" value="ECO:0007669"/>
    <property type="project" value="InterPro"/>
</dbReference>
<evidence type="ECO:0000256" key="3">
    <source>
        <dbReference type="ARBA" id="ARBA00023242"/>
    </source>
</evidence>
<protein>
    <recommendedName>
        <fullName evidence="5">Zn(2)-C6 fungal-type domain-containing protein</fullName>
    </recommendedName>
</protein>
<dbReference type="Pfam" id="PF00172">
    <property type="entry name" value="Zn_clus"/>
    <property type="match status" value="1"/>
</dbReference>
<dbReference type="SUPFAM" id="SSF57701">
    <property type="entry name" value="Zn2/Cys6 DNA-binding domain"/>
    <property type="match status" value="1"/>
</dbReference>
<dbReference type="InterPro" id="IPR050613">
    <property type="entry name" value="Sec_Metabolite_Reg"/>
</dbReference>
<dbReference type="HOGENOM" id="CLU_013296_1_1_1"/>
<dbReference type="AlphaFoldDB" id="N4URI2"/>
<evidence type="ECO:0000256" key="4">
    <source>
        <dbReference type="SAM" id="MobiDB-lite"/>
    </source>
</evidence>
<evidence type="ECO:0000313" key="7">
    <source>
        <dbReference type="Proteomes" id="UP000016928"/>
    </source>
</evidence>
<dbReference type="InterPro" id="IPR007219">
    <property type="entry name" value="XnlR_reg_dom"/>
</dbReference>
<dbReference type="OrthoDB" id="6612291at2759"/>
<dbReference type="GO" id="GO:0006351">
    <property type="term" value="P:DNA-templated transcription"/>
    <property type="evidence" value="ECO:0007669"/>
    <property type="project" value="InterPro"/>
</dbReference>
<proteinExistence type="predicted"/>
<dbReference type="VEuPathDB" id="FungiDB:FOC1_g10013389"/>
<dbReference type="Proteomes" id="UP000016928">
    <property type="component" value="Unassembled WGS sequence"/>
</dbReference>
<evidence type="ECO:0000259" key="5">
    <source>
        <dbReference type="PROSITE" id="PS50048"/>
    </source>
</evidence>